<organism evidence="2 3">
    <name type="scientific">Dibothriocephalus latus</name>
    <name type="common">Fish tapeworm</name>
    <name type="synonym">Diphyllobothrium latum</name>
    <dbReference type="NCBI Taxonomy" id="60516"/>
    <lineage>
        <taxon>Eukaryota</taxon>
        <taxon>Metazoa</taxon>
        <taxon>Spiralia</taxon>
        <taxon>Lophotrochozoa</taxon>
        <taxon>Platyhelminthes</taxon>
        <taxon>Cestoda</taxon>
        <taxon>Eucestoda</taxon>
        <taxon>Diphyllobothriidea</taxon>
        <taxon>Diphyllobothriidae</taxon>
        <taxon>Dibothriocephalus</taxon>
    </lineage>
</organism>
<evidence type="ECO:0000313" key="2">
    <source>
        <dbReference type="EMBL" id="VDK82567.1"/>
    </source>
</evidence>
<keyword evidence="3" id="KW-1185">Reference proteome</keyword>
<dbReference type="Proteomes" id="UP000281553">
    <property type="component" value="Unassembled WGS sequence"/>
</dbReference>
<feature type="signal peptide" evidence="1">
    <location>
        <begin position="1"/>
        <end position="17"/>
    </location>
</feature>
<sequence length="128" mass="14385">MMHHLVCVLYLCVKALAECQPKFVLSAQKAKQKATFSDEEGRMSGALFPPSDSRIVVCLAFEQKMSSVRNRFELKLCRQKTFFSVEIGFSIVMRHLVCLLDLCGKVLAECQLKHVLSAQKATSSGEER</sequence>
<keyword evidence="1" id="KW-0732">Signal</keyword>
<name>A0A3P6TBY2_DIBLA</name>
<protein>
    <recommendedName>
        <fullName evidence="4">Secreted protein</fullName>
    </recommendedName>
</protein>
<feature type="chain" id="PRO_5017954542" description="Secreted protein" evidence="1">
    <location>
        <begin position="18"/>
        <end position="128"/>
    </location>
</feature>
<proteinExistence type="predicted"/>
<accession>A0A3P6TBY2</accession>
<evidence type="ECO:0000256" key="1">
    <source>
        <dbReference type="SAM" id="SignalP"/>
    </source>
</evidence>
<reference evidence="2 3" key="1">
    <citation type="submission" date="2018-11" db="EMBL/GenBank/DDBJ databases">
        <authorList>
            <consortium name="Pathogen Informatics"/>
        </authorList>
    </citation>
    <scope>NUCLEOTIDE SEQUENCE [LARGE SCALE GENOMIC DNA]</scope>
</reference>
<dbReference type="AlphaFoldDB" id="A0A3P6TBY2"/>
<evidence type="ECO:0008006" key="4">
    <source>
        <dbReference type="Google" id="ProtNLM"/>
    </source>
</evidence>
<gene>
    <name evidence="2" type="ORF">DILT_LOCUS3355</name>
</gene>
<dbReference type="EMBL" id="UYRU01043526">
    <property type="protein sequence ID" value="VDK82567.1"/>
    <property type="molecule type" value="Genomic_DNA"/>
</dbReference>
<evidence type="ECO:0000313" key="3">
    <source>
        <dbReference type="Proteomes" id="UP000281553"/>
    </source>
</evidence>